<proteinExistence type="predicted"/>
<feature type="compositionally biased region" description="Basic residues" evidence="1">
    <location>
        <begin position="32"/>
        <end position="48"/>
    </location>
</feature>
<keyword evidence="3" id="KW-1185">Reference proteome</keyword>
<feature type="region of interest" description="Disordered" evidence="1">
    <location>
        <begin position="1"/>
        <end position="58"/>
    </location>
</feature>
<evidence type="ECO:0000313" key="2">
    <source>
        <dbReference type="EMBL" id="EER02114.1"/>
    </source>
</evidence>
<reference evidence="2 3" key="1">
    <citation type="submission" date="2008-07" db="EMBL/GenBank/DDBJ databases">
        <authorList>
            <person name="El-Sayed N."/>
            <person name="Caler E."/>
            <person name="Inman J."/>
            <person name="Amedeo P."/>
            <person name="Hass B."/>
            <person name="Wortman J."/>
        </authorList>
    </citation>
    <scope>NUCLEOTIDE SEQUENCE [LARGE SCALE GENOMIC DNA]</scope>
    <source>
        <strain evidence="3">ATCC 50983 / TXsc</strain>
    </source>
</reference>
<name>C5LMA2_PERM5</name>
<dbReference type="AlphaFoldDB" id="C5LMA2"/>
<accession>C5LMA2</accession>
<organism evidence="3">
    <name type="scientific">Perkinsus marinus (strain ATCC 50983 / TXsc)</name>
    <dbReference type="NCBI Taxonomy" id="423536"/>
    <lineage>
        <taxon>Eukaryota</taxon>
        <taxon>Sar</taxon>
        <taxon>Alveolata</taxon>
        <taxon>Perkinsozoa</taxon>
        <taxon>Perkinsea</taxon>
        <taxon>Perkinsida</taxon>
        <taxon>Perkinsidae</taxon>
        <taxon>Perkinsus</taxon>
    </lineage>
</organism>
<gene>
    <name evidence="2" type="ORF">Pmar_PMAR028493</name>
</gene>
<evidence type="ECO:0000313" key="3">
    <source>
        <dbReference type="Proteomes" id="UP000007800"/>
    </source>
</evidence>
<protein>
    <submittedName>
        <fullName evidence="2">Uncharacterized protein</fullName>
    </submittedName>
</protein>
<evidence type="ECO:0000256" key="1">
    <source>
        <dbReference type="SAM" id="MobiDB-lite"/>
    </source>
</evidence>
<dbReference type="InParanoid" id="C5LMA2"/>
<feature type="non-terminal residue" evidence="2">
    <location>
        <position position="58"/>
    </location>
</feature>
<dbReference type="Proteomes" id="UP000007800">
    <property type="component" value="Unassembled WGS sequence"/>
</dbReference>
<feature type="non-terminal residue" evidence="2">
    <location>
        <position position="1"/>
    </location>
</feature>
<dbReference type="EMBL" id="GG683442">
    <property type="protein sequence ID" value="EER02114.1"/>
    <property type="molecule type" value="Genomic_DNA"/>
</dbReference>
<dbReference type="RefSeq" id="XP_002769396.1">
    <property type="nucleotide sequence ID" value="XM_002769350.1"/>
</dbReference>
<sequence length="58" mass="6288">VGRLVLKPVKRRRDSVEDGQREGEAGPASGPRPRKLRRSVALKARKNPVKIAASTSGK</sequence>
<feature type="compositionally biased region" description="Basic and acidic residues" evidence="1">
    <location>
        <begin position="14"/>
        <end position="24"/>
    </location>
</feature>
<dbReference type="GeneID" id="9054925"/>